<dbReference type="InterPro" id="IPR036397">
    <property type="entry name" value="RNaseH_sf"/>
</dbReference>
<evidence type="ECO:0000256" key="3">
    <source>
        <dbReference type="ARBA" id="ARBA00023125"/>
    </source>
</evidence>
<keyword evidence="6" id="KW-1070">Brassinosteroid signaling pathway</keyword>
<dbReference type="Pfam" id="PF05687">
    <property type="entry name" value="BES1_N"/>
    <property type="match status" value="1"/>
</dbReference>
<comment type="subcellular location">
    <subcellularLocation>
        <location evidence="6">Nucleus</location>
    </subcellularLocation>
</comment>
<gene>
    <name evidence="8" type="ORF">glysoja_039666</name>
</gene>
<keyword evidence="5" id="KW-0687">Ribonucleoprotein</keyword>
<comment type="similarity">
    <text evidence="1 6">Belongs to the BZR/LAT61 family.</text>
</comment>
<protein>
    <recommendedName>
        <fullName evidence="6">Protein BZR1 homolog</fullName>
    </recommendedName>
    <alternativeName>
        <fullName evidence="6">Protein BRASSINAZOLE-RESISTANT 1 homolog</fullName>
    </alternativeName>
</protein>
<dbReference type="GO" id="GO:0005634">
    <property type="term" value="C:nucleus"/>
    <property type="evidence" value="ECO:0007669"/>
    <property type="project" value="UniProtKB-SubCell"/>
</dbReference>
<dbReference type="PANTHER" id="PTHR31506:SF15">
    <property type="entry name" value="BES1_BZR1 HOMOLOG PROTEIN 2"/>
    <property type="match status" value="1"/>
</dbReference>
<keyword evidence="2 6" id="KW-0805">Transcription regulation</keyword>
<dbReference type="GO" id="GO:1990904">
    <property type="term" value="C:ribonucleoprotein complex"/>
    <property type="evidence" value="ECO:0007669"/>
    <property type="project" value="UniProtKB-KW"/>
</dbReference>
<dbReference type="GO" id="GO:0009742">
    <property type="term" value="P:brassinosteroid mediated signaling pathway"/>
    <property type="evidence" value="ECO:0007669"/>
    <property type="project" value="UniProtKB-UniRule"/>
</dbReference>
<proteinExistence type="inferred from homology"/>
<dbReference type="SUPFAM" id="SSF53098">
    <property type="entry name" value="Ribonuclease H-like"/>
    <property type="match status" value="1"/>
</dbReference>
<dbReference type="InterPro" id="IPR036085">
    <property type="entry name" value="PAZ_dom_sf"/>
</dbReference>
<dbReference type="GO" id="GO:0003677">
    <property type="term" value="F:DNA binding"/>
    <property type="evidence" value="ECO:0007669"/>
    <property type="project" value="UniProtKB-UniRule"/>
</dbReference>
<dbReference type="GO" id="GO:0003700">
    <property type="term" value="F:DNA-binding transcription factor activity"/>
    <property type="evidence" value="ECO:0007669"/>
    <property type="project" value="UniProtKB-UniRule"/>
</dbReference>
<evidence type="ECO:0000259" key="7">
    <source>
        <dbReference type="SMART" id="SM01163"/>
    </source>
</evidence>
<dbReference type="InterPro" id="IPR012337">
    <property type="entry name" value="RNaseH-like_sf"/>
</dbReference>
<dbReference type="PANTHER" id="PTHR31506">
    <property type="entry name" value="BES1/BZR1 HOMOLOG PROTEIN 3-RELATED"/>
    <property type="match status" value="1"/>
</dbReference>
<dbReference type="SMART" id="SM01163">
    <property type="entry name" value="DUF1785"/>
    <property type="match status" value="1"/>
</dbReference>
<feature type="domain" description="Argonaute linker 1" evidence="7">
    <location>
        <begin position="196"/>
        <end position="248"/>
    </location>
</feature>
<keyword evidence="4 6" id="KW-0804">Transcription</keyword>
<dbReference type="AlphaFoldDB" id="A0A0B2RDI2"/>
<accession>A0A0B2RDI2</accession>
<dbReference type="Proteomes" id="UP000053555">
    <property type="component" value="Unassembled WGS sequence"/>
</dbReference>
<evidence type="ECO:0000313" key="8">
    <source>
        <dbReference type="EMBL" id="KHN32496.1"/>
    </source>
</evidence>
<evidence type="ECO:0000256" key="1">
    <source>
        <dbReference type="ARBA" id="ARBA00005909"/>
    </source>
</evidence>
<dbReference type="InterPro" id="IPR014811">
    <property type="entry name" value="ArgoL1"/>
</dbReference>
<evidence type="ECO:0000256" key="5">
    <source>
        <dbReference type="ARBA" id="ARBA00023274"/>
    </source>
</evidence>
<evidence type="ECO:0000256" key="2">
    <source>
        <dbReference type="ARBA" id="ARBA00023015"/>
    </source>
</evidence>
<comment type="function">
    <text evidence="6">Functions in brassinosteroid signaling. May function as transcriptional repressor.</text>
</comment>
<evidence type="ECO:0000256" key="6">
    <source>
        <dbReference type="RuleBase" id="RU369040"/>
    </source>
</evidence>
<organism evidence="8">
    <name type="scientific">Glycine soja</name>
    <name type="common">Wild soybean</name>
    <dbReference type="NCBI Taxonomy" id="3848"/>
    <lineage>
        <taxon>Eukaryota</taxon>
        <taxon>Viridiplantae</taxon>
        <taxon>Streptophyta</taxon>
        <taxon>Embryophyta</taxon>
        <taxon>Tracheophyta</taxon>
        <taxon>Spermatophyta</taxon>
        <taxon>Magnoliopsida</taxon>
        <taxon>eudicotyledons</taxon>
        <taxon>Gunneridae</taxon>
        <taxon>Pentapetalae</taxon>
        <taxon>rosids</taxon>
        <taxon>fabids</taxon>
        <taxon>Fabales</taxon>
        <taxon>Fabaceae</taxon>
        <taxon>Papilionoideae</taxon>
        <taxon>50 kb inversion clade</taxon>
        <taxon>NPAAA clade</taxon>
        <taxon>indigoferoid/millettioid clade</taxon>
        <taxon>Phaseoleae</taxon>
        <taxon>Glycine</taxon>
        <taxon>Glycine subgen. Soja</taxon>
    </lineage>
</organism>
<evidence type="ECO:0000256" key="4">
    <source>
        <dbReference type="ARBA" id="ARBA00023163"/>
    </source>
</evidence>
<keyword evidence="3 6" id="KW-0238">DNA-binding</keyword>
<dbReference type="InterPro" id="IPR033264">
    <property type="entry name" value="BZR"/>
</dbReference>
<dbReference type="Pfam" id="PF08699">
    <property type="entry name" value="ArgoL1"/>
    <property type="match status" value="1"/>
</dbReference>
<dbReference type="EMBL" id="KN650097">
    <property type="protein sequence ID" value="KHN32496.1"/>
    <property type="molecule type" value="Genomic_DNA"/>
</dbReference>
<dbReference type="GO" id="GO:0006351">
    <property type="term" value="P:DNA-templated transcription"/>
    <property type="evidence" value="ECO:0007669"/>
    <property type="project" value="InterPro"/>
</dbReference>
<name>A0A0B2RDI2_GLYSO</name>
<dbReference type="Gene3D" id="3.30.420.10">
    <property type="entry name" value="Ribonuclease H-like superfamily/Ribonuclease H"/>
    <property type="match status" value="1"/>
</dbReference>
<dbReference type="SUPFAM" id="SSF101690">
    <property type="entry name" value="PAZ domain"/>
    <property type="match status" value="1"/>
</dbReference>
<sequence>MQSNVHCLPASCPFPFPFVSASKLPPPLFSLLHLILAQERKKLQSSHKRKQISFTSFAFDGRRGVETNKLRFAGTMTGGGSMGRLPTWKERENNKRRERRQRAIAAKIYTGLRAQGNYKLLKHCDNNEVVKALCAEVGWIVEEDGTTYQKGCKRPSASEIEGTTTNISCLLSFVSTFLCVPVMLEYKIMSFYISCLLVRQSFLHNDPKNFANVGGGVIGCRGFHSSFRTTQSGLSLSIYVSTTMIITPGPVVDFLISNQNVRDPFSLDWAKTEVTNKCLETYLRCFIIDQPKTWLIWMPWAEFWFNTTYHGSTGMTTFEVVYGRQPPKLVPMVQGEVRVEVV</sequence>
<reference evidence="8" key="1">
    <citation type="submission" date="2014-07" db="EMBL/GenBank/DDBJ databases">
        <title>Identification of a novel salt tolerance gene in wild soybean by whole-genome sequencing.</title>
        <authorList>
            <person name="Lam H.-M."/>
            <person name="Qi X."/>
            <person name="Li M.-W."/>
            <person name="Liu X."/>
            <person name="Xie M."/>
            <person name="Ni M."/>
            <person name="Xu X."/>
        </authorList>
    </citation>
    <scope>NUCLEOTIDE SEQUENCE [LARGE SCALE GENOMIC DNA]</scope>
    <source>
        <tissue evidence="8">Root</tissue>
    </source>
</reference>
<dbReference type="InterPro" id="IPR008540">
    <property type="entry name" value="BES1_N"/>
</dbReference>